<organism evidence="5 6">
    <name type="scientific">Acidomonas methanolica NBRC 104435</name>
    <dbReference type="NCBI Taxonomy" id="1231351"/>
    <lineage>
        <taxon>Bacteria</taxon>
        <taxon>Pseudomonadati</taxon>
        <taxon>Pseudomonadota</taxon>
        <taxon>Alphaproteobacteria</taxon>
        <taxon>Acetobacterales</taxon>
        <taxon>Acetobacteraceae</taxon>
        <taxon>Acidomonas</taxon>
    </lineage>
</organism>
<dbReference type="RefSeq" id="WP_042061107.1">
    <property type="nucleotide sequence ID" value="NZ_BAND01000113.1"/>
</dbReference>
<dbReference type="Pfam" id="PF00216">
    <property type="entry name" value="Bac_DNA_binding"/>
    <property type="match status" value="1"/>
</dbReference>
<dbReference type="InterPro" id="IPR000119">
    <property type="entry name" value="Hist_DNA-bd"/>
</dbReference>
<dbReference type="PANTHER" id="PTHR33175:SF3">
    <property type="entry name" value="DNA-BINDING PROTEIN HU-BETA"/>
    <property type="match status" value="1"/>
</dbReference>
<protein>
    <submittedName>
        <fullName evidence="5">Histone-like bacterial DNA-binding protein HU</fullName>
    </submittedName>
</protein>
<dbReference type="InterPro" id="IPR010992">
    <property type="entry name" value="IHF-like_DNA-bd_dom_sf"/>
</dbReference>
<dbReference type="PRINTS" id="PR01727">
    <property type="entry name" value="DNABINDINGHU"/>
</dbReference>
<proteinExistence type="inferred from homology"/>
<evidence type="ECO:0000313" key="6">
    <source>
        <dbReference type="Proteomes" id="UP000019760"/>
    </source>
</evidence>
<reference evidence="5 6" key="2">
    <citation type="journal article" date="2014" name="FEMS Microbiol. Lett.">
        <title>Draft genomic DNA sequence of the facultatively methylotrophic bacterium Acidomonas methanolica type strain MB58.</title>
        <authorList>
            <person name="Higashiura N."/>
            <person name="Hadano H."/>
            <person name="Hirakawa H."/>
            <person name="Matsutani M."/>
            <person name="Takabe S."/>
            <person name="Matsushita K."/>
            <person name="Azuma Y."/>
        </authorList>
    </citation>
    <scope>NUCLEOTIDE SEQUENCE [LARGE SCALE GENOMIC DNA]</scope>
    <source>
        <strain evidence="5 6">MB58</strain>
    </source>
</reference>
<evidence type="ECO:0000256" key="2">
    <source>
        <dbReference type="ARBA" id="ARBA00023067"/>
    </source>
</evidence>
<dbReference type="GO" id="GO:0030261">
    <property type="term" value="P:chromosome condensation"/>
    <property type="evidence" value="ECO:0007669"/>
    <property type="project" value="UniProtKB-KW"/>
</dbReference>
<dbReference type="GO" id="GO:0003677">
    <property type="term" value="F:DNA binding"/>
    <property type="evidence" value="ECO:0007669"/>
    <property type="project" value="UniProtKB-KW"/>
</dbReference>
<dbReference type="Gene3D" id="4.10.520.10">
    <property type="entry name" value="IHF-like DNA-binding proteins"/>
    <property type="match status" value="1"/>
</dbReference>
<dbReference type="AlphaFoldDB" id="A0A023D7Y2"/>
<dbReference type="SUPFAM" id="SSF47729">
    <property type="entry name" value="IHF-like DNA-binding proteins"/>
    <property type="match status" value="1"/>
</dbReference>
<reference evidence="6" key="1">
    <citation type="journal article" date="2014" name="FEMS Microbiol. Lett.">
        <title>Draft Genomic DNA Sequence of the Facultatively Methylotrophic Bacterium Acidomonas methanolica type strain MB58.</title>
        <authorList>
            <person name="Higashiura N."/>
            <person name="Hadano H."/>
            <person name="Hirakawa H."/>
            <person name="Matsutani M."/>
            <person name="Takabe S."/>
            <person name="Matsushita K."/>
            <person name="Azuma Y."/>
        </authorList>
    </citation>
    <scope>NUCLEOTIDE SEQUENCE [LARGE SCALE GENOMIC DNA]</scope>
    <source>
        <strain evidence="6">MB58</strain>
    </source>
</reference>
<evidence type="ECO:0000256" key="3">
    <source>
        <dbReference type="ARBA" id="ARBA00023125"/>
    </source>
</evidence>
<keyword evidence="2" id="KW-0226">DNA condensation</keyword>
<dbReference type="GO" id="GO:0030527">
    <property type="term" value="F:structural constituent of chromatin"/>
    <property type="evidence" value="ECO:0007669"/>
    <property type="project" value="InterPro"/>
</dbReference>
<evidence type="ECO:0000256" key="1">
    <source>
        <dbReference type="ARBA" id="ARBA00010529"/>
    </source>
</evidence>
<sequence length="91" mass="9591">MKSTDLIDRIATATGSTKADAKTALDTVFSSIVEAAVKGDEVSIPGFGKFEVRETAARQGRNPRTGETIEIAASKKLAFSPAKHVKDALAK</sequence>
<keyword evidence="6" id="KW-1185">Reference proteome</keyword>
<gene>
    <name evidence="5" type="ORF">Amme_114_024</name>
</gene>
<accession>A0A023D7Y2</accession>
<dbReference type="EMBL" id="BAND01000113">
    <property type="protein sequence ID" value="GAJ30267.1"/>
    <property type="molecule type" value="Genomic_DNA"/>
</dbReference>
<name>A0A023D7Y2_ACIMT</name>
<dbReference type="Proteomes" id="UP000019760">
    <property type="component" value="Unassembled WGS sequence"/>
</dbReference>
<comment type="similarity">
    <text evidence="1 4">Belongs to the bacterial histone-like protein family.</text>
</comment>
<comment type="caution">
    <text evidence="5">The sequence shown here is derived from an EMBL/GenBank/DDBJ whole genome shotgun (WGS) entry which is preliminary data.</text>
</comment>
<dbReference type="CDD" id="cd13831">
    <property type="entry name" value="HU"/>
    <property type="match status" value="1"/>
</dbReference>
<evidence type="ECO:0000256" key="4">
    <source>
        <dbReference type="RuleBase" id="RU003939"/>
    </source>
</evidence>
<keyword evidence="3 5" id="KW-0238">DNA-binding</keyword>
<dbReference type="SMART" id="SM00411">
    <property type="entry name" value="BHL"/>
    <property type="match status" value="1"/>
</dbReference>
<dbReference type="PANTHER" id="PTHR33175">
    <property type="entry name" value="DNA-BINDING PROTEIN HU"/>
    <property type="match status" value="1"/>
</dbReference>
<dbReference type="OrthoDB" id="9799835at2"/>
<evidence type="ECO:0000313" key="5">
    <source>
        <dbReference type="EMBL" id="GAJ30267.1"/>
    </source>
</evidence>